<gene>
    <name evidence="9" type="ORF">FHR94_002271</name>
</gene>
<dbReference type="FunFam" id="3.40.30.10:FF:000001">
    <property type="entry name" value="Thioredoxin"/>
    <property type="match status" value="1"/>
</dbReference>
<keyword evidence="3" id="KW-0479">Metal-binding</keyword>
<keyword evidence="6" id="KW-0676">Redox-active center</keyword>
<dbReference type="RefSeq" id="WP_425485371.1">
    <property type="nucleotide sequence ID" value="NZ_JACHXP010000010.1"/>
</dbReference>
<dbReference type="PANTHER" id="PTHR45663">
    <property type="entry name" value="GEO12009P1"/>
    <property type="match status" value="1"/>
</dbReference>
<keyword evidence="5" id="KW-1015">Disulfide bond</keyword>
<evidence type="ECO:0000259" key="8">
    <source>
        <dbReference type="PROSITE" id="PS51352"/>
    </source>
</evidence>
<protein>
    <recommendedName>
        <fullName evidence="7">Thioredoxin</fullName>
    </recommendedName>
</protein>
<keyword evidence="4" id="KW-0249">Electron transport</keyword>
<dbReference type="Gene3D" id="3.40.30.10">
    <property type="entry name" value="Glutaredoxin"/>
    <property type="match status" value="1"/>
</dbReference>
<dbReference type="GO" id="GO:0046872">
    <property type="term" value="F:metal ion binding"/>
    <property type="evidence" value="ECO:0007669"/>
    <property type="project" value="UniProtKB-KW"/>
</dbReference>
<feature type="domain" description="Thioredoxin" evidence="8">
    <location>
        <begin position="28"/>
        <end position="150"/>
    </location>
</feature>
<comment type="similarity">
    <text evidence="1">Belongs to the thioredoxin family.</text>
</comment>
<dbReference type="Pfam" id="PF00085">
    <property type="entry name" value="Thioredoxin"/>
    <property type="match status" value="1"/>
</dbReference>
<dbReference type="Gene3D" id="2.30.30.380">
    <property type="entry name" value="Zn-finger domain of Sec23/24"/>
    <property type="match status" value="1"/>
</dbReference>
<evidence type="ECO:0000256" key="5">
    <source>
        <dbReference type="ARBA" id="ARBA00023157"/>
    </source>
</evidence>
<evidence type="ECO:0000313" key="9">
    <source>
        <dbReference type="EMBL" id="MBB3191027.1"/>
    </source>
</evidence>
<dbReference type="AlphaFoldDB" id="A0A839VEB1"/>
<dbReference type="GO" id="GO:0015035">
    <property type="term" value="F:protein-disulfide reductase activity"/>
    <property type="evidence" value="ECO:0007669"/>
    <property type="project" value="UniProtKB-UniRule"/>
</dbReference>
<dbReference type="PROSITE" id="PS51352">
    <property type="entry name" value="THIOREDOXIN_2"/>
    <property type="match status" value="1"/>
</dbReference>
<dbReference type="NCBIfam" id="TIGR01068">
    <property type="entry name" value="thioredoxin"/>
    <property type="match status" value="1"/>
</dbReference>
<dbReference type="NCBIfam" id="NF008229">
    <property type="entry name" value="PRK10996.1"/>
    <property type="match status" value="1"/>
</dbReference>
<evidence type="ECO:0000256" key="1">
    <source>
        <dbReference type="ARBA" id="ARBA00008987"/>
    </source>
</evidence>
<dbReference type="Proteomes" id="UP000547614">
    <property type="component" value="Unassembled WGS sequence"/>
</dbReference>
<dbReference type="GO" id="GO:0005829">
    <property type="term" value="C:cytosol"/>
    <property type="evidence" value="ECO:0007669"/>
    <property type="project" value="TreeGrafter"/>
</dbReference>
<evidence type="ECO:0000256" key="7">
    <source>
        <dbReference type="NCBIfam" id="TIGR01068"/>
    </source>
</evidence>
<dbReference type="InterPro" id="IPR017937">
    <property type="entry name" value="Thioredoxin_CS"/>
</dbReference>
<dbReference type="PANTHER" id="PTHR45663:SF40">
    <property type="entry name" value="THIOREDOXIN 2"/>
    <property type="match status" value="1"/>
</dbReference>
<dbReference type="InterPro" id="IPR005746">
    <property type="entry name" value="Thioredoxin"/>
</dbReference>
<dbReference type="Pfam" id="PF21352">
    <property type="entry name" value="Zn_ribbon_Thio2"/>
    <property type="match status" value="1"/>
</dbReference>
<keyword evidence="2" id="KW-0813">Transport</keyword>
<dbReference type="InterPro" id="IPR049299">
    <property type="entry name" value="Thio2_N"/>
</dbReference>
<organism evidence="9 10">
    <name type="scientific">Halomonas cerina</name>
    <dbReference type="NCBI Taxonomy" id="447424"/>
    <lineage>
        <taxon>Bacteria</taxon>
        <taxon>Pseudomonadati</taxon>
        <taxon>Pseudomonadota</taxon>
        <taxon>Gammaproteobacteria</taxon>
        <taxon>Oceanospirillales</taxon>
        <taxon>Halomonadaceae</taxon>
        <taxon>Halomonas</taxon>
    </lineage>
</organism>
<dbReference type="PROSITE" id="PS00194">
    <property type="entry name" value="THIOREDOXIN_1"/>
    <property type="match status" value="1"/>
</dbReference>
<keyword evidence="10" id="KW-1185">Reference proteome</keyword>
<evidence type="ECO:0000256" key="4">
    <source>
        <dbReference type="ARBA" id="ARBA00022982"/>
    </source>
</evidence>
<accession>A0A839VEB1</accession>
<evidence type="ECO:0000313" key="10">
    <source>
        <dbReference type="Proteomes" id="UP000547614"/>
    </source>
</evidence>
<sequence length="150" mass="16741">MSDAQMPDFLKIPCPHCSALNRVAHSRLEEGPRCGKCKAALFTGEPVALTSDNFEAVVNRSELPVVVDFWASWCGPCKMMAPIFTEVARELEPRLRFAKLDTEAEPGLAGRFGIRSIPTLIVFRQGQEVARQPGLLQAPQLRHWLQSQRV</sequence>
<evidence type="ECO:0000256" key="6">
    <source>
        <dbReference type="ARBA" id="ARBA00023284"/>
    </source>
</evidence>
<evidence type="ECO:0000256" key="3">
    <source>
        <dbReference type="ARBA" id="ARBA00022723"/>
    </source>
</evidence>
<name>A0A839VEB1_9GAMM</name>
<dbReference type="PRINTS" id="PR00421">
    <property type="entry name" value="THIOREDOXIN"/>
</dbReference>
<dbReference type="SUPFAM" id="SSF52833">
    <property type="entry name" value="Thioredoxin-like"/>
    <property type="match status" value="1"/>
</dbReference>
<dbReference type="InterPro" id="IPR013766">
    <property type="entry name" value="Thioredoxin_domain"/>
</dbReference>
<dbReference type="CDD" id="cd02947">
    <property type="entry name" value="TRX_family"/>
    <property type="match status" value="1"/>
</dbReference>
<dbReference type="InterPro" id="IPR036249">
    <property type="entry name" value="Thioredoxin-like_sf"/>
</dbReference>
<dbReference type="EMBL" id="JACHXP010000010">
    <property type="protein sequence ID" value="MBB3191027.1"/>
    <property type="molecule type" value="Genomic_DNA"/>
</dbReference>
<comment type="caution">
    <text evidence="9">The sequence shown here is derived from an EMBL/GenBank/DDBJ whole genome shotgun (WGS) entry which is preliminary data.</text>
</comment>
<keyword evidence="9" id="KW-0560">Oxidoreductase</keyword>
<reference evidence="9 10" key="1">
    <citation type="submission" date="2020-08" db="EMBL/GenBank/DDBJ databases">
        <title>Genomic Encyclopedia of Type Strains, Phase III (KMG-III): the genomes of soil and plant-associated and newly described type strains.</title>
        <authorList>
            <person name="Whitman W."/>
        </authorList>
    </citation>
    <scope>NUCLEOTIDE SEQUENCE [LARGE SCALE GENOMIC DNA]</scope>
    <source>
        <strain evidence="9 10">CECT 7282</strain>
    </source>
</reference>
<proteinExistence type="inferred from homology"/>
<evidence type="ECO:0000256" key="2">
    <source>
        <dbReference type="ARBA" id="ARBA00022448"/>
    </source>
</evidence>